<dbReference type="PANTHER" id="PTHR22807:SF34">
    <property type="entry name" value="TRNA (CYTOSINE(72)-C(5))-METHYLTRANSFERASE NSUN6"/>
    <property type="match status" value="1"/>
</dbReference>
<dbReference type="EMBL" id="CAIIXF020000008">
    <property type="protein sequence ID" value="CAH1790954.1"/>
    <property type="molecule type" value="Genomic_DNA"/>
</dbReference>
<dbReference type="PROSITE" id="PS50890">
    <property type="entry name" value="PUA"/>
    <property type="match status" value="1"/>
</dbReference>
<dbReference type="InterPro" id="IPR029063">
    <property type="entry name" value="SAM-dependent_MTases_sf"/>
</dbReference>
<dbReference type="PROSITE" id="PS51686">
    <property type="entry name" value="SAM_MT_RSMB_NOP"/>
    <property type="match status" value="1"/>
</dbReference>
<reference evidence="6" key="1">
    <citation type="submission" date="2022-03" db="EMBL/GenBank/DDBJ databases">
        <authorList>
            <person name="Martin C."/>
        </authorList>
    </citation>
    <scope>NUCLEOTIDE SEQUENCE</scope>
</reference>
<protein>
    <submittedName>
        <fullName evidence="6">Uncharacterized protein</fullName>
    </submittedName>
</protein>
<feature type="active site" description="Nucleophile" evidence="5">
    <location>
        <position position="369"/>
    </location>
</feature>
<evidence type="ECO:0000256" key="3">
    <source>
        <dbReference type="ARBA" id="ARBA00022691"/>
    </source>
</evidence>
<dbReference type="SUPFAM" id="SSF88697">
    <property type="entry name" value="PUA domain-like"/>
    <property type="match status" value="1"/>
</dbReference>
<evidence type="ECO:0000256" key="5">
    <source>
        <dbReference type="PROSITE-ProRule" id="PRU01023"/>
    </source>
</evidence>
<dbReference type="InterPro" id="IPR015947">
    <property type="entry name" value="PUA-like_sf"/>
</dbReference>
<feature type="binding site" evidence="5">
    <location>
        <position position="264"/>
    </location>
    <ligand>
        <name>S-adenosyl-L-methionine</name>
        <dbReference type="ChEBI" id="CHEBI:59789"/>
    </ligand>
</feature>
<dbReference type="InterPro" id="IPR049560">
    <property type="entry name" value="MeTrfase_RsmB-F_NOP2_cat"/>
</dbReference>
<sequence length="446" mass="49448">MAGNDVFSKEVEEHLTEIIQKTHPKVDPSVCYREFIETITTPPAYTVVRVNTMKQSREDTMKQLQRELDKQCRERERELSIVEPHLVLPDALVVKHRKPNHEIPKHPLEVIVDVFCGMSVMRGADIYCQGIMGAPPIMKPGDLVSVFVDLDGKCLKGLPKSFDGARYFLGNGKAIVSRQDLFCFEDEAPDGVGIKMMDTIYEAPSLNNLLPQLIFAQNLPSIVCSHVLDPKPGEYILDMCASPGGKTTHLGTLMNNTGKVIAFDKGPSKIAKIESNVKMWDLTIIEPYAFNACNAFDPTAPPSGPPPYPEATFDKVLLDGPCSALGQRPLLKNKSSLKQIKSNPPLQKRIFDNAVKLLKPGGTLVYSTCTITLEENEGIVCWALDKYPCLSLEDQFPHIGGSGRKGTNLNDTQLAKLQVFDMFSKDEGSYDNDTIGFFIAKFKKIV</sequence>
<dbReference type="InterPro" id="IPR023267">
    <property type="entry name" value="RCMT"/>
</dbReference>
<evidence type="ECO:0000313" key="7">
    <source>
        <dbReference type="Proteomes" id="UP000749559"/>
    </source>
</evidence>
<evidence type="ECO:0000256" key="2">
    <source>
        <dbReference type="ARBA" id="ARBA00022679"/>
    </source>
</evidence>
<dbReference type="GO" id="GO:0003723">
    <property type="term" value="F:RNA binding"/>
    <property type="evidence" value="ECO:0007669"/>
    <property type="project" value="UniProtKB-UniRule"/>
</dbReference>
<dbReference type="Pfam" id="PF01189">
    <property type="entry name" value="Methyltr_RsmB-F"/>
    <property type="match status" value="1"/>
</dbReference>
<comment type="caution">
    <text evidence="6">The sequence shown here is derived from an EMBL/GenBank/DDBJ whole genome shotgun (WGS) entry which is preliminary data.</text>
</comment>
<accession>A0A8J1U559</accession>
<organism evidence="6 7">
    <name type="scientific">Owenia fusiformis</name>
    <name type="common">Polychaete worm</name>
    <dbReference type="NCBI Taxonomy" id="6347"/>
    <lineage>
        <taxon>Eukaryota</taxon>
        <taxon>Metazoa</taxon>
        <taxon>Spiralia</taxon>
        <taxon>Lophotrochozoa</taxon>
        <taxon>Annelida</taxon>
        <taxon>Polychaeta</taxon>
        <taxon>Sedentaria</taxon>
        <taxon>Canalipalpata</taxon>
        <taxon>Sabellida</taxon>
        <taxon>Oweniida</taxon>
        <taxon>Oweniidae</taxon>
        <taxon>Owenia</taxon>
    </lineage>
</organism>
<dbReference type="OrthoDB" id="260824at2759"/>
<dbReference type="InterPro" id="IPR036974">
    <property type="entry name" value="PUA_sf"/>
</dbReference>
<proteinExistence type="inferred from homology"/>
<dbReference type="CDD" id="cd21150">
    <property type="entry name" value="PUA_NSun6-like"/>
    <property type="match status" value="1"/>
</dbReference>
<dbReference type="Proteomes" id="UP000749559">
    <property type="component" value="Unassembled WGS sequence"/>
</dbReference>
<gene>
    <name evidence="6" type="ORF">OFUS_LOCUS16104</name>
</gene>
<evidence type="ECO:0000313" key="6">
    <source>
        <dbReference type="EMBL" id="CAH1790954.1"/>
    </source>
</evidence>
<comment type="caution">
    <text evidence="5">Lacks conserved residue(s) required for the propagation of feature annotation.</text>
</comment>
<keyword evidence="4 5" id="KW-0694">RNA-binding</keyword>
<comment type="similarity">
    <text evidence="5">Belongs to the class I-like SAM-binding methyltransferase superfamily. RsmB/NOP family.</text>
</comment>
<evidence type="ECO:0000256" key="1">
    <source>
        <dbReference type="ARBA" id="ARBA00022603"/>
    </source>
</evidence>
<evidence type="ECO:0000256" key="4">
    <source>
        <dbReference type="ARBA" id="ARBA00022884"/>
    </source>
</evidence>
<dbReference type="AlphaFoldDB" id="A0A8J1U559"/>
<dbReference type="PRINTS" id="PR02008">
    <property type="entry name" value="RCMTFAMILY"/>
</dbReference>
<dbReference type="GO" id="GO:0001510">
    <property type="term" value="P:RNA methylation"/>
    <property type="evidence" value="ECO:0007669"/>
    <property type="project" value="InterPro"/>
</dbReference>
<keyword evidence="2 5" id="KW-0808">Transferase</keyword>
<keyword evidence="1 5" id="KW-0489">Methyltransferase</keyword>
<dbReference type="Gene3D" id="2.30.130.10">
    <property type="entry name" value="PUA domain"/>
    <property type="match status" value="1"/>
</dbReference>
<name>A0A8J1U559_OWEFU</name>
<dbReference type="SUPFAM" id="SSF53335">
    <property type="entry name" value="S-adenosyl-L-methionine-dependent methyltransferases"/>
    <property type="match status" value="1"/>
</dbReference>
<dbReference type="Gene3D" id="3.40.50.150">
    <property type="entry name" value="Vaccinia Virus protein VP39"/>
    <property type="match status" value="1"/>
</dbReference>
<dbReference type="InterPro" id="IPR001678">
    <property type="entry name" value="MeTrfase_RsmB-F_NOP2_dom"/>
</dbReference>
<feature type="binding site" evidence="5">
    <location>
        <position position="319"/>
    </location>
    <ligand>
        <name>S-adenosyl-L-methionine</name>
        <dbReference type="ChEBI" id="CHEBI:59789"/>
    </ligand>
</feature>
<dbReference type="PANTHER" id="PTHR22807">
    <property type="entry name" value="NOP2 YEAST -RELATED NOL1/NOP2/FMU SUN DOMAIN-CONTAINING"/>
    <property type="match status" value="1"/>
</dbReference>
<keyword evidence="7" id="KW-1185">Reference proteome</keyword>
<dbReference type="GO" id="GO:0008173">
    <property type="term" value="F:RNA methyltransferase activity"/>
    <property type="evidence" value="ECO:0007669"/>
    <property type="project" value="InterPro"/>
</dbReference>
<dbReference type="CDD" id="cd02440">
    <property type="entry name" value="AdoMet_MTases"/>
    <property type="match status" value="1"/>
</dbReference>
<keyword evidence="3 5" id="KW-0949">S-adenosyl-L-methionine</keyword>